<gene>
    <name evidence="3" type="ORF">X474_26190</name>
</gene>
<evidence type="ECO:0000313" key="3">
    <source>
        <dbReference type="EMBL" id="KIX11272.1"/>
    </source>
</evidence>
<evidence type="ECO:0000256" key="1">
    <source>
        <dbReference type="SAM" id="Phobius"/>
    </source>
</evidence>
<keyword evidence="1" id="KW-1133">Transmembrane helix</keyword>
<organism evidence="3 4">
    <name type="scientific">Dethiosulfatarculus sandiegensis</name>
    <dbReference type="NCBI Taxonomy" id="1429043"/>
    <lineage>
        <taxon>Bacteria</taxon>
        <taxon>Pseudomonadati</taxon>
        <taxon>Thermodesulfobacteriota</taxon>
        <taxon>Desulfarculia</taxon>
        <taxon>Desulfarculales</taxon>
        <taxon>Desulfarculaceae</taxon>
        <taxon>Dethiosulfatarculus</taxon>
    </lineage>
</organism>
<feature type="transmembrane region" description="Helical" evidence="1">
    <location>
        <begin position="38"/>
        <end position="61"/>
    </location>
</feature>
<dbReference type="Proteomes" id="UP000032233">
    <property type="component" value="Unassembled WGS sequence"/>
</dbReference>
<dbReference type="RefSeq" id="WP_044352454.1">
    <property type="nucleotide sequence ID" value="NZ_AZAC01000067.1"/>
</dbReference>
<dbReference type="EMBL" id="AZAC01000067">
    <property type="protein sequence ID" value="KIX11272.1"/>
    <property type="molecule type" value="Genomic_DNA"/>
</dbReference>
<evidence type="ECO:0000259" key="2">
    <source>
        <dbReference type="Pfam" id="PF07331"/>
    </source>
</evidence>
<sequence length="147" mass="15603">MQRTDFFLSIGLIVFGLLMAIWVAPSQCAPAPEFGMPPAALPVACSVLLVGLGLGLLYKNLPKTWSGKEKTVFSAGSLKSVGLNFGLSLAGLLIMAWLGFIAGGFFIVAASMLCYGQRSPVIVGSFSLLVPLAVFLFFRYGLLIKLP</sequence>
<dbReference type="Pfam" id="PF07331">
    <property type="entry name" value="TctB"/>
    <property type="match status" value="1"/>
</dbReference>
<dbReference type="AlphaFoldDB" id="A0A0D2G8L4"/>
<name>A0A0D2G8L4_9BACT</name>
<feature type="domain" description="DUF1468" evidence="2">
    <location>
        <begin position="9"/>
        <end position="147"/>
    </location>
</feature>
<reference evidence="3 4" key="1">
    <citation type="submission" date="2013-11" db="EMBL/GenBank/DDBJ databases">
        <title>Metagenomic analysis of a methanogenic consortium involved in long chain n-alkane degradation.</title>
        <authorList>
            <person name="Davidova I.A."/>
            <person name="Callaghan A.V."/>
            <person name="Wawrik B."/>
            <person name="Pruitt S."/>
            <person name="Marks C."/>
            <person name="Duncan K.E."/>
            <person name="Suflita J.M."/>
        </authorList>
    </citation>
    <scope>NUCLEOTIDE SEQUENCE [LARGE SCALE GENOMIC DNA]</scope>
    <source>
        <strain evidence="3 4">SPR</strain>
    </source>
</reference>
<comment type="caution">
    <text evidence="3">The sequence shown here is derived from an EMBL/GenBank/DDBJ whole genome shotgun (WGS) entry which is preliminary data.</text>
</comment>
<dbReference type="InParanoid" id="A0A0D2G8L4"/>
<evidence type="ECO:0000313" key="4">
    <source>
        <dbReference type="Proteomes" id="UP000032233"/>
    </source>
</evidence>
<keyword evidence="1" id="KW-0812">Transmembrane</keyword>
<feature type="transmembrane region" description="Helical" evidence="1">
    <location>
        <begin position="121"/>
        <end position="142"/>
    </location>
</feature>
<dbReference type="InterPro" id="IPR009936">
    <property type="entry name" value="DUF1468"/>
</dbReference>
<feature type="transmembrane region" description="Helical" evidence="1">
    <location>
        <begin position="82"/>
        <end position="109"/>
    </location>
</feature>
<accession>A0A0D2G8L4</accession>
<keyword evidence="1" id="KW-0472">Membrane</keyword>
<keyword evidence="4" id="KW-1185">Reference proteome</keyword>
<dbReference type="STRING" id="1429043.X474_26190"/>
<protein>
    <recommendedName>
        <fullName evidence="2">DUF1468 domain-containing protein</fullName>
    </recommendedName>
</protein>
<proteinExistence type="predicted"/>